<reference evidence="11" key="1">
    <citation type="submission" date="2025-08" db="UniProtKB">
        <authorList>
            <consortium name="Ensembl"/>
        </authorList>
    </citation>
    <scope>IDENTIFICATION</scope>
</reference>
<evidence type="ECO:0000256" key="9">
    <source>
        <dbReference type="RuleBase" id="RU361150"/>
    </source>
</evidence>
<dbReference type="FunFam" id="2.40.50.40:FF:000002">
    <property type="entry name" value="C-C motif chemokine"/>
    <property type="match status" value="1"/>
</dbReference>
<dbReference type="GO" id="GO:0005615">
    <property type="term" value="C:extracellular space"/>
    <property type="evidence" value="ECO:0007669"/>
    <property type="project" value="UniProtKB-KW"/>
</dbReference>
<keyword evidence="8" id="KW-0395">Inflammatory response</keyword>
<evidence type="ECO:0000256" key="5">
    <source>
        <dbReference type="ARBA" id="ARBA00022525"/>
    </source>
</evidence>
<comment type="subcellular location">
    <subcellularLocation>
        <location evidence="1 9">Secreted</location>
    </subcellularLocation>
</comment>
<dbReference type="Pfam" id="PF00048">
    <property type="entry name" value="IL8"/>
    <property type="match status" value="1"/>
</dbReference>
<dbReference type="Ensembl" id="ENSSSCT00050052808.1">
    <property type="protein sequence ID" value="ENSSSCP00050022169.1"/>
    <property type="gene ID" value="ENSSSCG00050039158.1"/>
</dbReference>
<dbReference type="GO" id="GO:0006954">
    <property type="term" value="P:inflammatory response"/>
    <property type="evidence" value="ECO:0007669"/>
    <property type="project" value="UniProtKB-KW"/>
</dbReference>
<sequence>MYPFAVHNEGPHSWKEEMDSQLLCICGIRMKALNLTVVWVQVRPGVFALPSPTCCSFACKGLLPIHHLALMLRNMCFSDSVSIPITCCFGLVNGKIPFKKLESYTRITNSQCPQEAVIFKTKADKEVCADPQQKWVQNSMKLLDQKSQTPKP</sequence>
<evidence type="ECO:0000256" key="8">
    <source>
        <dbReference type="ARBA" id="ARBA00023198"/>
    </source>
</evidence>
<evidence type="ECO:0000313" key="11">
    <source>
        <dbReference type="Ensembl" id="ENSSSCP00050022169.1"/>
    </source>
</evidence>
<evidence type="ECO:0000256" key="3">
    <source>
        <dbReference type="ARBA" id="ARBA00022500"/>
    </source>
</evidence>
<dbReference type="AlphaFoldDB" id="A0A8D0IQS2"/>
<dbReference type="GO" id="GO:0006955">
    <property type="term" value="P:immune response"/>
    <property type="evidence" value="ECO:0007669"/>
    <property type="project" value="InterPro"/>
</dbReference>
<gene>
    <name evidence="11" type="primary">CCL8</name>
</gene>
<dbReference type="SMART" id="SM00199">
    <property type="entry name" value="SCY"/>
    <property type="match status" value="1"/>
</dbReference>
<accession>A0A8D0IQS2</accession>
<keyword evidence="3 9" id="KW-0145">Chemotaxis</keyword>
<dbReference type="InterPro" id="IPR039809">
    <property type="entry name" value="Chemokine_b/g/d"/>
</dbReference>
<evidence type="ECO:0000256" key="7">
    <source>
        <dbReference type="ARBA" id="ARBA00023157"/>
    </source>
</evidence>
<dbReference type="Gene3D" id="2.40.50.40">
    <property type="match status" value="1"/>
</dbReference>
<dbReference type="PANTHER" id="PTHR12015">
    <property type="entry name" value="SMALL INDUCIBLE CYTOKINE A"/>
    <property type="match status" value="1"/>
</dbReference>
<dbReference type="InterPro" id="IPR000827">
    <property type="entry name" value="Chemokine_CC_CS"/>
</dbReference>
<evidence type="ECO:0000256" key="2">
    <source>
        <dbReference type="ARBA" id="ARBA00010868"/>
    </source>
</evidence>
<keyword evidence="7" id="KW-1015">Disulfide bond</keyword>
<dbReference type="PROSITE" id="PS00472">
    <property type="entry name" value="SMALL_CYTOKINES_CC"/>
    <property type="match status" value="1"/>
</dbReference>
<dbReference type="InterPro" id="IPR036048">
    <property type="entry name" value="Interleukin_8-like_sf"/>
</dbReference>
<dbReference type="CDD" id="cd00272">
    <property type="entry name" value="Chemokine_CC"/>
    <property type="match status" value="1"/>
</dbReference>
<dbReference type="InterPro" id="IPR001811">
    <property type="entry name" value="Chemokine_IL8-like_dom"/>
</dbReference>
<evidence type="ECO:0000259" key="10">
    <source>
        <dbReference type="SMART" id="SM00199"/>
    </source>
</evidence>
<evidence type="ECO:0000256" key="6">
    <source>
        <dbReference type="ARBA" id="ARBA00022729"/>
    </source>
</evidence>
<keyword evidence="5 9" id="KW-0964">Secreted</keyword>
<keyword evidence="4 9" id="KW-0202">Cytokine</keyword>
<dbReference type="PANTHER" id="PTHR12015:SF209">
    <property type="entry name" value="C-C MOTIF CHEMOKINE 8"/>
    <property type="match status" value="1"/>
</dbReference>
<dbReference type="Proteomes" id="UP000694571">
    <property type="component" value="Unplaced"/>
</dbReference>
<protein>
    <recommendedName>
        <fullName evidence="9">C-C motif chemokine</fullName>
    </recommendedName>
</protein>
<evidence type="ECO:0000313" key="12">
    <source>
        <dbReference type="Proteomes" id="UP000694571"/>
    </source>
</evidence>
<organism evidence="11 12">
    <name type="scientific">Sus scrofa</name>
    <name type="common">Pig</name>
    <dbReference type="NCBI Taxonomy" id="9823"/>
    <lineage>
        <taxon>Eukaryota</taxon>
        <taxon>Metazoa</taxon>
        <taxon>Chordata</taxon>
        <taxon>Craniata</taxon>
        <taxon>Vertebrata</taxon>
        <taxon>Euteleostomi</taxon>
        <taxon>Mammalia</taxon>
        <taxon>Eutheria</taxon>
        <taxon>Laurasiatheria</taxon>
        <taxon>Artiodactyla</taxon>
        <taxon>Suina</taxon>
        <taxon>Suidae</taxon>
        <taxon>Sus</taxon>
    </lineage>
</organism>
<name>A0A8D0IQS2_PIG</name>
<evidence type="ECO:0000256" key="1">
    <source>
        <dbReference type="ARBA" id="ARBA00004613"/>
    </source>
</evidence>
<evidence type="ECO:0000256" key="4">
    <source>
        <dbReference type="ARBA" id="ARBA00022514"/>
    </source>
</evidence>
<dbReference type="GO" id="GO:0008009">
    <property type="term" value="F:chemokine activity"/>
    <property type="evidence" value="ECO:0007669"/>
    <property type="project" value="InterPro"/>
</dbReference>
<feature type="domain" description="Chemokine interleukin-8-like" evidence="10">
    <location>
        <begin position="84"/>
        <end position="143"/>
    </location>
</feature>
<proteinExistence type="inferred from homology"/>
<comment type="similarity">
    <text evidence="2 9">Belongs to the intercrine beta (chemokine CC) family.</text>
</comment>
<keyword evidence="6" id="KW-0732">Signal</keyword>
<dbReference type="SUPFAM" id="SSF54117">
    <property type="entry name" value="Interleukin 8-like chemokines"/>
    <property type="match status" value="1"/>
</dbReference>